<sequence length="321" mass="36814">MEQGPSDSVGVSHTKNKSKRLHDPLTMKDKIVVKQKKRLEKPPPPKKGRKVTYAVSRPTLPKGMNYVIKKIPAHPLRFGATFNFDFVNEIKKSINEEGVEMFKNTIFGPYLNIPKCNFQGQITKCLLLLEVQHDNKDVLHVRHANETVLQFGIKEFAIVTGLKCKGNRFVMGNWDTTQDAVQMTILYFINTFMLCHLGETSIKIEEFLMVEDDTYELYPWGKIAFDKLITSLRQYFNQSKQMYRLFGMPYALNVWTYECASSINPEIVVKVANGIPRICNWTVVAVKPKYEKFMSSIFSENACSNIVPTQDEVEALDLPDI</sequence>
<proteinExistence type="predicted"/>
<protein>
    <recommendedName>
        <fullName evidence="2">DUF1985 domain-containing protein</fullName>
    </recommendedName>
</protein>
<evidence type="ECO:0000259" key="2">
    <source>
        <dbReference type="Pfam" id="PF09331"/>
    </source>
</evidence>
<gene>
    <name evidence="3" type="ORF">KY290_036039</name>
</gene>
<keyword evidence="4" id="KW-1185">Reference proteome</keyword>
<feature type="region of interest" description="Disordered" evidence="1">
    <location>
        <begin position="1"/>
        <end position="27"/>
    </location>
</feature>
<name>A0ABQ7TRL6_SOLTU</name>
<feature type="domain" description="DUF1985" evidence="2">
    <location>
        <begin position="172"/>
        <end position="230"/>
    </location>
</feature>
<comment type="caution">
    <text evidence="3">The sequence shown here is derived from an EMBL/GenBank/DDBJ whole genome shotgun (WGS) entry which is preliminary data.</text>
</comment>
<evidence type="ECO:0000256" key="1">
    <source>
        <dbReference type="SAM" id="MobiDB-lite"/>
    </source>
</evidence>
<dbReference type="PANTHER" id="PTHR48302:SF2">
    <property type="entry name" value="DUF1985 DOMAIN-CONTAINING PROTEIN"/>
    <property type="match status" value="1"/>
</dbReference>
<dbReference type="PANTHER" id="PTHR48302">
    <property type="entry name" value="ULP1 PROTEASE FAMILY, C-TERMINAL CATALYTIC DOMAIN CONTAINING PROTEIN"/>
    <property type="match status" value="1"/>
</dbReference>
<dbReference type="Proteomes" id="UP000826656">
    <property type="component" value="Unassembled WGS sequence"/>
</dbReference>
<dbReference type="Pfam" id="PF09331">
    <property type="entry name" value="DUF1985"/>
    <property type="match status" value="1"/>
</dbReference>
<feature type="compositionally biased region" description="Polar residues" evidence="1">
    <location>
        <begin position="1"/>
        <end position="13"/>
    </location>
</feature>
<dbReference type="EMBL" id="JAIVGD010000028">
    <property type="protein sequence ID" value="KAH0737334.1"/>
    <property type="molecule type" value="Genomic_DNA"/>
</dbReference>
<accession>A0ABQ7TRL6</accession>
<reference evidence="3 4" key="1">
    <citation type="journal article" date="2021" name="bioRxiv">
        <title>Chromosome-scale and haplotype-resolved genome assembly of a tetraploid potato cultivar.</title>
        <authorList>
            <person name="Sun H."/>
            <person name="Jiao W.-B."/>
            <person name="Krause K."/>
            <person name="Campoy J.A."/>
            <person name="Goel M."/>
            <person name="Folz-Donahue K."/>
            <person name="Kukat C."/>
            <person name="Huettel B."/>
            <person name="Schneeberger K."/>
        </authorList>
    </citation>
    <scope>NUCLEOTIDE SEQUENCE [LARGE SCALE GENOMIC DNA]</scope>
    <source>
        <strain evidence="3">SolTubOtavaFocal</strain>
        <tissue evidence="3">Leaves</tissue>
    </source>
</reference>
<evidence type="ECO:0000313" key="4">
    <source>
        <dbReference type="Proteomes" id="UP000826656"/>
    </source>
</evidence>
<organism evidence="3 4">
    <name type="scientific">Solanum tuberosum</name>
    <name type="common">Potato</name>
    <dbReference type="NCBI Taxonomy" id="4113"/>
    <lineage>
        <taxon>Eukaryota</taxon>
        <taxon>Viridiplantae</taxon>
        <taxon>Streptophyta</taxon>
        <taxon>Embryophyta</taxon>
        <taxon>Tracheophyta</taxon>
        <taxon>Spermatophyta</taxon>
        <taxon>Magnoliopsida</taxon>
        <taxon>eudicotyledons</taxon>
        <taxon>Gunneridae</taxon>
        <taxon>Pentapetalae</taxon>
        <taxon>asterids</taxon>
        <taxon>lamiids</taxon>
        <taxon>Solanales</taxon>
        <taxon>Solanaceae</taxon>
        <taxon>Solanoideae</taxon>
        <taxon>Solaneae</taxon>
        <taxon>Solanum</taxon>
    </lineage>
</organism>
<feature type="region of interest" description="Disordered" evidence="1">
    <location>
        <begin position="32"/>
        <end position="51"/>
    </location>
</feature>
<dbReference type="InterPro" id="IPR015410">
    <property type="entry name" value="DUF1985"/>
</dbReference>
<evidence type="ECO:0000313" key="3">
    <source>
        <dbReference type="EMBL" id="KAH0737334.1"/>
    </source>
</evidence>
<feature type="compositionally biased region" description="Basic residues" evidence="1">
    <location>
        <begin position="33"/>
        <end position="50"/>
    </location>
</feature>